<keyword evidence="5" id="KW-0067">ATP-binding</keyword>
<dbReference type="InterPro" id="IPR003593">
    <property type="entry name" value="AAA+_ATPase"/>
</dbReference>
<dbReference type="Pfam" id="PF00005">
    <property type="entry name" value="ABC_tran"/>
    <property type="match status" value="1"/>
</dbReference>
<evidence type="ECO:0000313" key="9">
    <source>
        <dbReference type="EMBL" id="KRM52918.1"/>
    </source>
</evidence>
<dbReference type="GO" id="GO:0016020">
    <property type="term" value="C:membrane"/>
    <property type="evidence" value="ECO:0007669"/>
    <property type="project" value="InterPro"/>
</dbReference>
<dbReference type="PATRIC" id="fig|1423820.4.peg.198"/>
<evidence type="ECO:0000313" key="10">
    <source>
        <dbReference type="Proteomes" id="UP000051291"/>
    </source>
</evidence>
<evidence type="ECO:0000256" key="3">
    <source>
        <dbReference type="ARBA" id="ARBA00022592"/>
    </source>
</evidence>
<organism evidence="9 10">
    <name type="scientific">Ligilactobacillus araffinosus DSM 20653</name>
    <dbReference type="NCBI Taxonomy" id="1423820"/>
    <lineage>
        <taxon>Bacteria</taxon>
        <taxon>Bacillati</taxon>
        <taxon>Bacillota</taxon>
        <taxon>Bacilli</taxon>
        <taxon>Lactobacillales</taxon>
        <taxon>Lactobacillaceae</taxon>
        <taxon>Ligilactobacillus</taxon>
    </lineage>
</organism>
<dbReference type="SUPFAM" id="SSF52540">
    <property type="entry name" value="P-loop containing nucleoside triphosphate hydrolases"/>
    <property type="match status" value="1"/>
</dbReference>
<reference evidence="9 10" key="1">
    <citation type="journal article" date="2015" name="Genome Announc.">
        <title>Expanding the biotechnology potential of lactobacilli through comparative genomics of 213 strains and associated genera.</title>
        <authorList>
            <person name="Sun Z."/>
            <person name="Harris H.M."/>
            <person name="McCann A."/>
            <person name="Guo C."/>
            <person name="Argimon S."/>
            <person name="Zhang W."/>
            <person name="Yang X."/>
            <person name="Jeffery I.B."/>
            <person name="Cooney J.C."/>
            <person name="Kagawa T.F."/>
            <person name="Liu W."/>
            <person name="Song Y."/>
            <person name="Salvetti E."/>
            <person name="Wrobel A."/>
            <person name="Rasinkangas P."/>
            <person name="Parkhill J."/>
            <person name="Rea M.C."/>
            <person name="O'Sullivan O."/>
            <person name="Ritari J."/>
            <person name="Douillard F.P."/>
            <person name="Paul Ross R."/>
            <person name="Yang R."/>
            <person name="Briner A.E."/>
            <person name="Felis G.E."/>
            <person name="de Vos W.M."/>
            <person name="Barrangou R."/>
            <person name="Klaenhammer T.R."/>
            <person name="Caufield P.W."/>
            <person name="Cui Y."/>
            <person name="Zhang H."/>
            <person name="O'Toole P.W."/>
        </authorList>
    </citation>
    <scope>NUCLEOTIDE SEQUENCE [LARGE SCALE GENOMIC DNA]</scope>
    <source>
        <strain evidence="9 10">DSM 20653</strain>
    </source>
</reference>
<keyword evidence="2" id="KW-1003">Cell membrane</keyword>
<dbReference type="Proteomes" id="UP000051291">
    <property type="component" value="Unassembled WGS sequence"/>
</dbReference>
<dbReference type="GO" id="GO:0035435">
    <property type="term" value="P:phosphate ion transmembrane transport"/>
    <property type="evidence" value="ECO:0007669"/>
    <property type="project" value="InterPro"/>
</dbReference>
<evidence type="ECO:0000256" key="7">
    <source>
        <dbReference type="ARBA" id="ARBA00023136"/>
    </source>
</evidence>
<dbReference type="GO" id="GO:0016887">
    <property type="term" value="F:ATP hydrolysis activity"/>
    <property type="evidence" value="ECO:0007669"/>
    <property type="project" value="InterPro"/>
</dbReference>
<dbReference type="RefSeq" id="WP_057906354.1">
    <property type="nucleotide sequence ID" value="NZ_AYYZ01000012.1"/>
</dbReference>
<evidence type="ECO:0000256" key="1">
    <source>
        <dbReference type="ARBA" id="ARBA00022448"/>
    </source>
</evidence>
<dbReference type="Gene3D" id="3.40.50.300">
    <property type="entry name" value="P-loop containing nucleotide triphosphate hydrolases"/>
    <property type="match status" value="1"/>
</dbReference>
<proteinExistence type="predicted"/>
<dbReference type="AlphaFoldDB" id="A0A0R1ZNA9"/>
<dbReference type="NCBIfam" id="TIGR00972">
    <property type="entry name" value="3a0107s01c2"/>
    <property type="match status" value="1"/>
</dbReference>
<dbReference type="PANTHER" id="PTHR43423:SF10">
    <property type="entry name" value="PHOSPHATE IMPORT ATP-BINDING PROTEIN PSTB 2"/>
    <property type="match status" value="1"/>
</dbReference>
<accession>A0A0R1ZNA9</accession>
<dbReference type="EMBL" id="AYYZ01000012">
    <property type="protein sequence ID" value="KRM52918.1"/>
    <property type="molecule type" value="Genomic_DNA"/>
</dbReference>
<keyword evidence="7" id="KW-0472">Membrane</keyword>
<name>A0A0R1ZNA9_9LACO</name>
<comment type="caution">
    <text evidence="9">The sequence shown here is derived from an EMBL/GenBank/DDBJ whole genome shotgun (WGS) entry which is preliminary data.</text>
</comment>
<evidence type="ECO:0000256" key="2">
    <source>
        <dbReference type="ARBA" id="ARBA00022475"/>
    </source>
</evidence>
<dbReference type="PANTHER" id="PTHR43423">
    <property type="entry name" value="ABC TRANSPORTER I FAMILY MEMBER 17"/>
    <property type="match status" value="1"/>
</dbReference>
<dbReference type="PROSITE" id="PS00211">
    <property type="entry name" value="ABC_TRANSPORTER_1"/>
    <property type="match status" value="1"/>
</dbReference>
<dbReference type="CDD" id="cd03260">
    <property type="entry name" value="ABC_PstB_phosphate_transporter"/>
    <property type="match status" value="1"/>
</dbReference>
<dbReference type="PROSITE" id="PS50893">
    <property type="entry name" value="ABC_TRANSPORTER_2"/>
    <property type="match status" value="1"/>
</dbReference>
<evidence type="ECO:0000256" key="4">
    <source>
        <dbReference type="ARBA" id="ARBA00022741"/>
    </source>
</evidence>
<evidence type="ECO:0000256" key="5">
    <source>
        <dbReference type="ARBA" id="ARBA00022840"/>
    </source>
</evidence>
<dbReference type="InterPro" id="IPR017871">
    <property type="entry name" value="ABC_transporter-like_CS"/>
</dbReference>
<dbReference type="GO" id="GO:0005315">
    <property type="term" value="F:phosphate transmembrane transporter activity"/>
    <property type="evidence" value="ECO:0007669"/>
    <property type="project" value="InterPro"/>
</dbReference>
<keyword evidence="3" id="KW-0592">Phosphate transport</keyword>
<dbReference type="STRING" id="1423820.FC64_GL000195"/>
<evidence type="ECO:0000259" key="8">
    <source>
        <dbReference type="PROSITE" id="PS50893"/>
    </source>
</evidence>
<dbReference type="InterPro" id="IPR003439">
    <property type="entry name" value="ABC_transporter-like_ATP-bd"/>
</dbReference>
<gene>
    <name evidence="9" type="ORF">FC64_GL000195</name>
</gene>
<keyword evidence="4" id="KW-0547">Nucleotide-binding</keyword>
<dbReference type="SMART" id="SM00382">
    <property type="entry name" value="AAA"/>
    <property type="match status" value="1"/>
</dbReference>
<keyword evidence="10" id="KW-1185">Reference proteome</keyword>
<dbReference type="GO" id="GO:0005524">
    <property type="term" value="F:ATP binding"/>
    <property type="evidence" value="ECO:0007669"/>
    <property type="project" value="UniProtKB-KW"/>
</dbReference>
<protein>
    <submittedName>
        <fullName evidence="9">Phosphate ABC superfamily ATP binding cassette transporter, ABC protein</fullName>
    </submittedName>
</protein>
<dbReference type="InterPro" id="IPR005670">
    <property type="entry name" value="PstB-like"/>
</dbReference>
<dbReference type="InterPro" id="IPR027417">
    <property type="entry name" value="P-loop_NTPase"/>
</dbReference>
<keyword evidence="1" id="KW-0813">Transport</keyword>
<keyword evidence="6" id="KW-1278">Translocase</keyword>
<feature type="domain" description="ABC transporter" evidence="8">
    <location>
        <begin position="18"/>
        <end position="257"/>
    </location>
</feature>
<evidence type="ECO:0000256" key="6">
    <source>
        <dbReference type="ARBA" id="ARBA00022967"/>
    </source>
</evidence>
<sequence length="262" mass="29883">MMEITEKYIKKINQKIALKTKDLAVFYGEKKAFAEGTIEFPQHQITALIGPSGCGKSTFLRSLNRMNDGIARVEGQIMYHGLDINNDDINIYELRKRIGMVFQHPNPFYKSIRENITYALKYHGIRKHSVLDQKVEQSLKAVALWDEVKDSLDKNGKQLSGGQQQRLCIARAIAMEPDILLLDEPTSGLDPISTRKVEDTLQELKQKYTIIIVTHNMQQASRSSDYTAFFNLGQIVEFDKTSRIFTAPRIQMTEDYVSGNFG</sequence>